<evidence type="ECO:0008006" key="3">
    <source>
        <dbReference type="Google" id="ProtNLM"/>
    </source>
</evidence>
<dbReference type="Proteomes" id="UP000019753">
    <property type="component" value="Unassembled WGS sequence"/>
</dbReference>
<sequence>MRYSEFRDLVDDVLGPVGPTLVRDQVLGPLGERTAQEALDDGVEPRAVWRALCDAMDVPEALRWGHDRPRRARD</sequence>
<dbReference type="OrthoDB" id="3215033at2"/>
<proteinExistence type="predicted"/>
<comment type="caution">
    <text evidence="1">The sequence shown here is derived from an EMBL/GenBank/DDBJ whole genome shotgun (WGS) entry which is preliminary data.</text>
</comment>
<keyword evidence="2" id="KW-1185">Reference proteome</keyword>
<name>A0A021VWD2_9CELL</name>
<dbReference type="AlphaFoldDB" id="A0A021VWD2"/>
<gene>
    <name evidence="1" type="ORF">N866_01255</name>
</gene>
<dbReference type="Pfam" id="PF11248">
    <property type="entry name" value="DUF3046"/>
    <property type="match status" value="1"/>
</dbReference>
<dbReference type="InterPro" id="IPR021408">
    <property type="entry name" value="DUF3046"/>
</dbReference>
<reference evidence="1 2" key="1">
    <citation type="submission" date="2014-01" db="EMBL/GenBank/DDBJ databases">
        <title>Actinotalea ferrariae CF5-4.</title>
        <authorList>
            <person name="Chen F."/>
            <person name="Li Y."/>
            <person name="Wang G."/>
        </authorList>
    </citation>
    <scope>NUCLEOTIDE SEQUENCE [LARGE SCALE GENOMIC DNA]</scope>
    <source>
        <strain evidence="1 2">CF5-4</strain>
    </source>
</reference>
<evidence type="ECO:0000313" key="2">
    <source>
        <dbReference type="Proteomes" id="UP000019753"/>
    </source>
</evidence>
<evidence type="ECO:0000313" key="1">
    <source>
        <dbReference type="EMBL" id="EYR63352.1"/>
    </source>
</evidence>
<dbReference type="EMBL" id="AXCW01000101">
    <property type="protein sequence ID" value="EYR63352.1"/>
    <property type="molecule type" value="Genomic_DNA"/>
</dbReference>
<dbReference type="RefSeq" id="WP_034226177.1">
    <property type="nucleotide sequence ID" value="NZ_AXCW01000101.1"/>
</dbReference>
<protein>
    <recommendedName>
        <fullName evidence="3">Signal transduction histidine kinase</fullName>
    </recommendedName>
</protein>
<organism evidence="1 2">
    <name type="scientific">Actinotalea ferrariae CF5-4</name>
    <dbReference type="NCBI Taxonomy" id="948458"/>
    <lineage>
        <taxon>Bacteria</taxon>
        <taxon>Bacillati</taxon>
        <taxon>Actinomycetota</taxon>
        <taxon>Actinomycetes</taxon>
        <taxon>Micrococcales</taxon>
        <taxon>Cellulomonadaceae</taxon>
        <taxon>Actinotalea</taxon>
    </lineage>
</organism>
<accession>A0A021VWD2</accession>